<dbReference type="Pfam" id="PF00795">
    <property type="entry name" value="CN_hydrolase"/>
    <property type="match status" value="1"/>
</dbReference>
<evidence type="ECO:0000256" key="4">
    <source>
        <dbReference type="ARBA" id="ARBA00052904"/>
    </source>
</evidence>
<reference evidence="7" key="1">
    <citation type="journal article" date="2020" name="mSystems">
        <title>Genome- and Community-Level Interaction Insights into Carbon Utilization and Element Cycling Functions of Hydrothermarchaeota in Hydrothermal Sediment.</title>
        <authorList>
            <person name="Zhou Z."/>
            <person name="Liu Y."/>
            <person name="Xu W."/>
            <person name="Pan J."/>
            <person name="Luo Z.H."/>
            <person name="Li M."/>
        </authorList>
    </citation>
    <scope>NUCLEOTIDE SEQUENCE [LARGE SCALE GENOMIC DNA]</scope>
    <source>
        <strain evidence="7">SpSt-477</strain>
    </source>
</reference>
<evidence type="ECO:0000259" key="6">
    <source>
        <dbReference type="PROSITE" id="PS50263"/>
    </source>
</evidence>
<dbReference type="PANTHER" id="PTHR47799:SF1">
    <property type="entry name" value="OMEGA-AMIDASE YAFV"/>
    <property type="match status" value="1"/>
</dbReference>
<dbReference type="PANTHER" id="PTHR47799">
    <property type="entry name" value="OMEGA-AMIDASE YAFV"/>
    <property type="match status" value="1"/>
</dbReference>
<protein>
    <recommendedName>
        <fullName evidence="5">Omega-amidase YafV</fullName>
        <ecNumber evidence="3">3.5.1.3</ecNumber>
    </recommendedName>
</protein>
<evidence type="ECO:0000313" key="7">
    <source>
        <dbReference type="EMBL" id="HGU32679.1"/>
    </source>
</evidence>
<feature type="domain" description="CN hydrolase" evidence="6">
    <location>
        <begin position="4"/>
        <end position="236"/>
    </location>
</feature>
<evidence type="ECO:0000256" key="1">
    <source>
        <dbReference type="ARBA" id="ARBA00010613"/>
    </source>
</evidence>
<dbReference type="GO" id="GO:0106008">
    <property type="term" value="F:2-oxoglutaramate amidase activity"/>
    <property type="evidence" value="ECO:0007669"/>
    <property type="project" value="TreeGrafter"/>
</dbReference>
<dbReference type="EMBL" id="DSUH01000177">
    <property type="protein sequence ID" value="HGU32679.1"/>
    <property type="molecule type" value="Genomic_DNA"/>
</dbReference>
<keyword evidence="2" id="KW-0378">Hydrolase</keyword>
<dbReference type="PROSITE" id="PS50263">
    <property type="entry name" value="CN_HYDROLASE"/>
    <property type="match status" value="1"/>
</dbReference>
<dbReference type="InterPro" id="IPR052737">
    <property type="entry name" value="Omega-amidase_YafV"/>
</dbReference>
<comment type="caution">
    <text evidence="7">The sequence shown here is derived from an EMBL/GenBank/DDBJ whole genome shotgun (WGS) entry which is preliminary data.</text>
</comment>
<dbReference type="FunFam" id="3.60.110.10:FF:000004">
    <property type="entry name" value="Carbon-nitrogen hydrolase"/>
    <property type="match status" value="1"/>
</dbReference>
<evidence type="ECO:0000256" key="2">
    <source>
        <dbReference type="ARBA" id="ARBA00022801"/>
    </source>
</evidence>
<dbReference type="AlphaFoldDB" id="A0A7C4MT49"/>
<dbReference type="Gene3D" id="3.60.110.10">
    <property type="entry name" value="Carbon-nitrogen hydrolase"/>
    <property type="match status" value="1"/>
</dbReference>
<gene>
    <name evidence="7" type="ORF">ENS29_07475</name>
</gene>
<accession>A0A7C4MT49</accession>
<dbReference type="GO" id="GO:0050152">
    <property type="term" value="F:omega-amidase activity"/>
    <property type="evidence" value="ECO:0007669"/>
    <property type="project" value="UniProtKB-EC"/>
</dbReference>
<comment type="catalytic activity">
    <reaction evidence="4">
        <text>a monoamide of a dicarboxylate + H2O = a dicarboxylate + NH4(+)</text>
        <dbReference type="Rhea" id="RHEA:11716"/>
        <dbReference type="ChEBI" id="CHEBI:15377"/>
        <dbReference type="ChEBI" id="CHEBI:28938"/>
        <dbReference type="ChEBI" id="CHEBI:28965"/>
        <dbReference type="ChEBI" id="CHEBI:77450"/>
        <dbReference type="EC" id="3.5.1.3"/>
    </reaction>
</comment>
<evidence type="ECO:0000256" key="5">
    <source>
        <dbReference type="ARBA" id="ARBA00072139"/>
    </source>
</evidence>
<comment type="similarity">
    <text evidence="1">Belongs to the carbon-nitrogen hydrolase superfamily. NIT1/NIT2 family.</text>
</comment>
<proteinExistence type="inferred from homology"/>
<sequence>MSHLKLAIVQFDPEWENAPANRRRLDRMLQAIESPIDICVLPEMFSTGFTMNAASVAESMDGPTIGWMAETAGRMKAVLMGSVVVSEGGRFYNRLIWMRPDGGLSYADKRHLFRMMGEDRVYTPGTTVLEVELNGWRIRGYVCYDLRFPVWMRNTLPHAHLAVVVASWPKARRNVWQHLLIARAIENQMAVVGVNRVGVDGSGLAFSGDSMVIDATGDILGRWSESPLVATIGLERKHIEDFRKDFPAWMDADAFRLQQ</sequence>
<evidence type="ECO:0000256" key="3">
    <source>
        <dbReference type="ARBA" id="ARBA00039118"/>
    </source>
</evidence>
<dbReference type="EC" id="3.5.1.3" evidence="3"/>
<dbReference type="InterPro" id="IPR036526">
    <property type="entry name" value="C-N_Hydrolase_sf"/>
</dbReference>
<dbReference type="SUPFAM" id="SSF56317">
    <property type="entry name" value="Carbon-nitrogen hydrolase"/>
    <property type="match status" value="1"/>
</dbReference>
<name>A0A7C4MT49_9BACT</name>
<dbReference type="InterPro" id="IPR003010">
    <property type="entry name" value="C-N_Hydrolase"/>
</dbReference>
<organism evidence="7">
    <name type="scientific">Desulfatirhabdium butyrativorans</name>
    <dbReference type="NCBI Taxonomy" id="340467"/>
    <lineage>
        <taxon>Bacteria</taxon>
        <taxon>Pseudomonadati</taxon>
        <taxon>Thermodesulfobacteriota</taxon>
        <taxon>Desulfobacteria</taxon>
        <taxon>Desulfobacterales</taxon>
        <taxon>Desulfatirhabdiaceae</taxon>
        <taxon>Desulfatirhabdium</taxon>
    </lineage>
</organism>